<dbReference type="PANTHER" id="PTHR38589:SF1">
    <property type="entry name" value="BLR0621 PROTEIN"/>
    <property type="match status" value="1"/>
</dbReference>
<evidence type="ECO:0000259" key="2">
    <source>
        <dbReference type="Pfam" id="PF03734"/>
    </source>
</evidence>
<comment type="caution">
    <text evidence="3">The sequence shown here is derived from an EMBL/GenBank/DDBJ whole genome shotgun (WGS) entry which is preliminary data.</text>
</comment>
<dbReference type="PANTHER" id="PTHR38589">
    <property type="entry name" value="BLR0621 PROTEIN"/>
    <property type="match status" value="1"/>
</dbReference>
<dbReference type="InterPro" id="IPR005490">
    <property type="entry name" value="LD_TPept_cat_dom"/>
</dbReference>
<dbReference type="Pfam" id="PF03734">
    <property type="entry name" value="YkuD"/>
    <property type="match status" value="1"/>
</dbReference>
<dbReference type="EMBL" id="JBHSTI010000008">
    <property type="protein sequence ID" value="MFC6238445.1"/>
    <property type="molecule type" value="Genomic_DNA"/>
</dbReference>
<keyword evidence="1" id="KW-0732">Signal</keyword>
<name>A0ABW1T2D8_9ACTN</name>
<dbReference type="Proteomes" id="UP001596138">
    <property type="component" value="Unassembled WGS sequence"/>
</dbReference>
<reference evidence="4" key="1">
    <citation type="journal article" date="2019" name="Int. J. Syst. Evol. Microbiol.">
        <title>The Global Catalogue of Microorganisms (GCM) 10K type strain sequencing project: providing services to taxonomists for standard genome sequencing and annotation.</title>
        <authorList>
            <consortium name="The Broad Institute Genomics Platform"/>
            <consortium name="The Broad Institute Genome Sequencing Center for Infectious Disease"/>
            <person name="Wu L."/>
            <person name="Ma J."/>
        </authorList>
    </citation>
    <scope>NUCLEOTIDE SEQUENCE [LARGE SCALE GENOMIC DNA]</scope>
    <source>
        <strain evidence="4">CGMCC 4.7317</strain>
    </source>
</reference>
<evidence type="ECO:0000313" key="3">
    <source>
        <dbReference type="EMBL" id="MFC6238445.1"/>
    </source>
</evidence>
<sequence>MTRRPRLCAALAVAAAAVTAFGLLGASGPASAQVVAPTAVPLPADIGQLPSTVKQLVTVEGGYTSTYATVTAWARVNGSWVVRMRTTGRVGYSGLSDMGVGIRRQSDGTTPTGLYKIGYGFGTGSNPGTSMWWRRFDRNDYWSFDARDPKTYNVFQTQRPATAYWRAYSPYSEHLYDLASEYQYAFLINFNLPKSKPYQRADGQWVTSSPANTARGGGIFLHVNGSGATAGCVSVPRDRMLWLTRWFGPAYQPHIAIGTTSLIRSL</sequence>
<gene>
    <name evidence="3" type="ORF">ACFQGU_11200</name>
</gene>
<feature type="chain" id="PRO_5046203531" evidence="1">
    <location>
        <begin position="33"/>
        <end position="266"/>
    </location>
</feature>
<organism evidence="3 4">
    <name type="scientific">Longivirga aurantiaca</name>
    <dbReference type="NCBI Taxonomy" id="1837743"/>
    <lineage>
        <taxon>Bacteria</taxon>
        <taxon>Bacillati</taxon>
        <taxon>Actinomycetota</taxon>
        <taxon>Actinomycetes</taxon>
        <taxon>Sporichthyales</taxon>
        <taxon>Sporichthyaceae</taxon>
        <taxon>Longivirga</taxon>
    </lineage>
</organism>
<feature type="signal peptide" evidence="1">
    <location>
        <begin position="1"/>
        <end position="32"/>
    </location>
</feature>
<feature type="domain" description="L,D-TPase catalytic" evidence="2">
    <location>
        <begin position="98"/>
        <end position="247"/>
    </location>
</feature>
<dbReference type="RefSeq" id="WP_386766670.1">
    <property type="nucleotide sequence ID" value="NZ_JBHSTI010000008.1"/>
</dbReference>
<protein>
    <submittedName>
        <fullName evidence="3">L,D-transpeptidase family protein</fullName>
    </submittedName>
</protein>
<evidence type="ECO:0000313" key="4">
    <source>
        <dbReference type="Proteomes" id="UP001596138"/>
    </source>
</evidence>
<proteinExistence type="predicted"/>
<evidence type="ECO:0000256" key="1">
    <source>
        <dbReference type="SAM" id="SignalP"/>
    </source>
</evidence>
<keyword evidence="4" id="KW-1185">Reference proteome</keyword>
<accession>A0ABW1T2D8</accession>